<proteinExistence type="predicted"/>
<feature type="region of interest" description="Disordered" evidence="1">
    <location>
        <begin position="630"/>
        <end position="659"/>
    </location>
</feature>
<evidence type="ECO:0000313" key="2">
    <source>
        <dbReference type="EMBL" id="KAK2145490.1"/>
    </source>
</evidence>
<feature type="compositionally biased region" description="Basic and acidic residues" evidence="1">
    <location>
        <begin position="644"/>
        <end position="659"/>
    </location>
</feature>
<evidence type="ECO:0000313" key="3">
    <source>
        <dbReference type="Proteomes" id="UP001208570"/>
    </source>
</evidence>
<evidence type="ECO:0000256" key="1">
    <source>
        <dbReference type="SAM" id="MobiDB-lite"/>
    </source>
</evidence>
<keyword evidence="3" id="KW-1185">Reference proteome</keyword>
<dbReference type="Proteomes" id="UP001208570">
    <property type="component" value="Unassembled WGS sequence"/>
</dbReference>
<sequence length="881" mass="100494">MSIPFVGQFHNRVAPLTKDRSPKFIVGVVGTPGYDPASAILTISPVDFHPLGMAPVLSPGTKMGTSPDLICVLFHLYRIGNTRLAVRRWYICLMGKAIRGWKIYLSERHHKRSLKRKAECHQHQKLLRLTFTRWQHYHGWWGEISTYADTKMKEKNQQLLRFTINIWHANVQESRLEREKIKIAVAQYNITLLQKVMASWHQHAVMHGYKKQKSQELVQGAKAVLNKGKLQRSIQRWQEMTQLTISQRRQNQIATSHYGRTLVIKAWRAWHEAISVGIRKQLLMRQAMWMHNKRLTAQSFRRWKAVYSESLNMKNKTNLALWHWCLNLQHKVLLAWITYMAEKRRKGRRMAEALQARRSRLLRDGVTQWLCLAAGMAEIRQKYAVEREAQNYYHLNQVVLRCASHWRHLAAKHKLERADSGVAERASKRIRQVHRPVKVVLPEPCMSPGRDDLGRSVCTAYMSPGRDDLGKSVCTVCMSLGRDDLGRSVCTTYMSPGRDDLGRLAIPRARRAAPRKPEFLLESLKREGLYKSDENGLGCHTHNFTSGAIVDNGAVLPSSEKRCFPSKEATSDESRFVGFETSTSVGAQSKSGDTQTADNITVSNTSHLDTSNRNPTLDVFHKLTYGKIAADGQRSFPGDGDADLEPRPPPRPSLEHRKEIDFERSDELNISTSVITGCQSDVTGDSYPDGAGTRSGEMLPPGEERFRYDGDCMNTSQSATDGIALLPPVAFMFRKDGTLIQNHTDHKASIPETHMQELVASAMPAHAGNPEHSRTVDDKTLLSPADELVMIRKRLKEYQQWKKQLKRNRTFHHQLTCWMKEQSSRNIQTGSDPELRQIQEEITILEDEIKMLSEKIEGEKPNIRRLTDTVEQLLTNVTMSG</sequence>
<protein>
    <submittedName>
        <fullName evidence="2">Uncharacterized protein</fullName>
    </submittedName>
</protein>
<dbReference type="AlphaFoldDB" id="A0AAD9J4I8"/>
<dbReference type="GO" id="GO:0019902">
    <property type="term" value="F:phosphatase binding"/>
    <property type="evidence" value="ECO:0007669"/>
    <property type="project" value="TreeGrafter"/>
</dbReference>
<dbReference type="EMBL" id="JAODUP010000678">
    <property type="protein sequence ID" value="KAK2145490.1"/>
    <property type="molecule type" value="Genomic_DNA"/>
</dbReference>
<accession>A0AAD9J4I8</accession>
<organism evidence="2 3">
    <name type="scientific">Paralvinella palmiformis</name>
    <dbReference type="NCBI Taxonomy" id="53620"/>
    <lineage>
        <taxon>Eukaryota</taxon>
        <taxon>Metazoa</taxon>
        <taxon>Spiralia</taxon>
        <taxon>Lophotrochozoa</taxon>
        <taxon>Annelida</taxon>
        <taxon>Polychaeta</taxon>
        <taxon>Sedentaria</taxon>
        <taxon>Canalipalpata</taxon>
        <taxon>Terebellida</taxon>
        <taxon>Terebelliformia</taxon>
        <taxon>Alvinellidae</taxon>
        <taxon>Paralvinella</taxon>
    </lineage>
</organism>
<gene>
    <name evidence="2" type="ORF">LSH36_678g02030</name>
</gene>
<reference evidence="2" key="1">
    <citation type="journal article" date="2023" name="Mol. Biol. Evol.">
        <title>Third-Generation Sequencing Reveals the Adaptive Role of the Epigenome in Three Deep-Sea Polychaetes.</title>
        <authorList>
            <person name="Perez M."/>
            <person name="Aroh O."/>
            <person name="Sun Y."/>
            <person name="Lan Y."/>
            <person name="Juniper S.K."/>
            <person name="Young C.R."/>
            <person name="Angers B."/>
            <person name="Qian P.Y."/>
        </authorList>
    </citation>
    <scope>NUCLEOTIDE SEQUENCE</scope>
    <source>
        <strain evidence="2">P08H-3</strain>
    </source>
</reference>
<comment type="caution">
    <text evidence="2">The sequence shown here is derived from an EMBL/GenBank/DDBJ whole genome shotgun (WGS) entry which is preliminary data.</text>
</comment>
<dbReference type="PANTHER" id="PTHR22028:SF4">
    <property type="entry name" value="PROTEIN SFI1 HOMOLOG"/>
    <property type="match status" value="1"/>
</dbReference>
<name>A0AAD9J4I8_9ANNE</name>
<feature type="region of interest" description="Disordered" evidence="1">
    <location>
        <begin position="582"/>
        <end position="615"/>
    </location>
</feature>
<feature type="region of interest" description="Disordered" evidence="1">
    <location>
        <begin position="679"/>
        <end position="701"/>
    </location>
</feature>
<dbReference type="InterPro" id="IPR052270">
    <property type="entry name" value="CACF_protein"/>
</dbReference>
<dbReference type="PANTHER" id="PTHR22028">
    <property type="entry name" value="SFI1 SPINDLE BODY DOMAIN-CONTAINING PROTEIN-RELATED"/>
    <property type="match status" value="1"/>
</dbReference>